<name>A0A0L8K245_STRVR</name>
<sequence>MYSVRSNLVHGTKEPDFFESSNHKDRSIEIATSAFKALCDRQDLLALKSTDRGNLLLIGI</sequence>
<evidence type="ECO:0008006" key="3">
    <source>
        <dbReference type="Google" id="ProtNLM"/>
    </source>
</evidence>
<organism evidence="1 2">
    <name type="scientific">Streptomyces viridochromogenes</name>
    <dbReference type="NCBI Taxonomy" id="1938"/>
    <lineage>
        <taxon>Bacteria</taxon>
        <taxon>Bacillati</taxon>
        <taxon>Actinomycetota</taxon>
        <taxon>Actinomycetes</taxon>
        <taxon>Kitasatosporales</taxon>
        <taxon>Streptomycetaceae</taxon>
        <taxon>Streptomyces</taxon>
    </lineage>
</organism>
<dbReference type="AlphaFoldDB" id="A0A0L8K245"/>
<evidence type="ECO:0000313" key="2">
    <source>
        <dbReference type="Proteomes" id="UP000037023"/>
    </source>
</evidence>
<protein>
    <recommendedName>
        <fullName evidence="3">Apea-like HEPN domain-containing protein</fullName>
    </recommendedName>
</protein>
<reference evidence="1 2" key="1">
    <citation type="submission" date="2015-06" db="EMBL/GenBank/DDBJ databases">
        <authorList>
            <person name="Hoefler B.C."/>
            <person name="Straight P.D."/>
        </authorList>
    </citation>
    <scope>NUCLEOTIDE SEQUENCE [LARGE SCALE GENOMIC DNA]</scope>
    <source>
        <strain evidence="1 2">NRRL 3427</strain>
    </source>
</reference>
<dbReference type="PATRIC" id="fig|1938.6.peg.5213"/>
<accession>A0A0L8K245</accession>
<evidence type="ECO:0000313" key="1">
    <source>
        <dbReference type="EMBL" id="KOG20010.1"/>
    </source>
</evidence>
<proteinExistence type="predicted"/>
<dbReference type="Proteomes" id="UP000037023">
    <property type="component" value="Unassembled WGS sequence"/>
</dbReference>
<dbReference type="EMBL" id="LGUP01000316">
    <property type="protein sequence ID" value="KOG20010.1"/>
    <property type="molecule type" value="Genomic_DNA"/>
</dbReference>
<gene>
    <name evidence="1" type="ORF">ADK34_24215</name>
</gene>
<comment type="caution">
    <text evidence="1">The sequence shown here is derived from an EMBL/GenBank/DDBJ whole genome shotgun (WGS) entry which is preliminary data.</text>
</comment>